<protein>
    <submittedName>
        <fullName evidence="2">LOC100741633</fullName>
    </submittedName>
</protein>
<dbReference type="Pfam" id="PF02181">
    <property type="entry name" value="FH2"/>
    <property type="match status" value="1"/>
</dbReference>
<sequence length="93" mass="10514">LNRLKEYENDYDSLAEAEQFAISISGIKRLVPRLKSIMFQLRYPELVQDCKPDIVAATAACEEIRKSRKFAKVLEIILLIGNIMNTGSKNAQA</sequence>
<evidence type="ECO:0000259" key="1">
    <source>
        <dbReference type="PROSITE" id="PS51444"/>
    </source>
</evidence>
<dbReference type="Proteomes" id="UP000595437">
    <property type="component" value="Chromosome 14"/>
</dbReference>
<proteinExistence type="predicted"/>
<reference evidence="3" key="1">
    <citation type="submission" date="2021-01" db="EMBL/GenBank/DDBJ databases">
        <title>Caligus Genome Assembly.</title>
        <authorList>
            <person name="Gallardo-Escarate C."/>
        </authorList>
    </citation>
    <scope>NUCLEOTIDE SEQUENCE [LARGE SCALE GENOMIC DNA]</scope>
</reference>
<dbReference type="EMBL" id="CP045903">
    <property type="protein sequence ID" value="QQP38857.1"/>
    <property type="molecule type" value="Genomic_DNA"/>
</dbReference>
<accession>A0A7T8GW84</accession>
<feature type="non-terminal residue" evidence="2">
    <location>
        <position position="1"/>
    </location>
</feature>
<dbReference type="InterPro" id="IPR051412">
    <property type="entry name" value="Formin_Homology_Diaphanous_sf"/>
</dbReference>
<dbReference type="PANTHER" id="PTHR45691">
    <property type="entry name" value="PROTEIN DIAPHANOUS"/>
    <property type="match status" value="1"/>
</dbReference>
<evidence type="ECO:0000313" key="2">
    <source>
        <dbReference type="EMBL" id="QQP38857.1"/>
    </source>
</evidence>
<dbReference type="AlphaFoldDB" id="A0A7T8GW84"/>
<dbReference type="InterPro" id="IPR042201">
    <property type="entry name" value="FH2_Formin_sf"/>
</dbReference>
<dbReference type="OrthoDB" id="1104827at2759"/>
<organism evidence="2 3">
    <name type="scientific">Caligus rogercresseyi</name>
    <name type="common">Sea louse</name>
    <dbReference type="NCBI Taxonomy" id="217165"/>
    <lineage>
        <taxon>Eukaryota</taxon>
        <taxon>Metazoa</taxon>
        <taxon>Ecdysozoa</taxon>
        <taxon>Arthropoda</taxon>
        <taxon>Crustacea</taxon>
        <taxon>Multicrustacea</taxon>
        <taxon>Hexanauplia</taxon>
        <taxon>Copepoda</taxon>
        <taxon>Siphonostomatoida</taxon>
        <taxon>Caligidae</taxon>
        <taxon>Caligus</taxon>
    </lineage>
</organism>
<dbReference type="Gene3D" id="1.20.58.2220">
    <property type="entry name" value="Formin, FH2 domain"/>
    <property type="match status" value="1"/>
</dbReference>
<name>A0A7T8GW84_CALRO</name>
<gene>
    <name evidence="2" type="ORF">FKW44_019555</name>
</gene>
<dbReference type="GO" id="GO:0005884">
    <property type="term" value="C:actin filament"/>
    <property type="evidence" value="ECO:0007669"/>
    <property type="project" value="TreeGrafter"/>
</dbReference>
<dbReference type="GO" id="GO:0030041">
    <property type="term" value="P:actin filament polymerization"/>
    <property type="evidence" value="ECO:0007669"/>
    <property type="project" value="TreeGrafter"/>
</dbReference>
<keyword evidence="3" id="KW-1185">Reference proteome</keyword>
<dbReference type="PROSITE" id="PS51444">
    <property type="entry name" value="FH2"/>
    <property type="match status" value="1"/>
</dbReference>
<dbReference type="SUPFAM" id="SSF101447">
    <property type="entry name" value="Formin homology 2 domain (FH2 domain)"/>
    <property type="match status" value="1"/>
</dbReference>
<feature type="non-terminal residue" evidence="2">
    <location>
        <position position="93"/>
    </location>
</feature>
<dbReference type="InterPro" id="IPR015425">
    <property type="entry name" value="FH2_Formin"/>
</dbReference>
<feature type="domain" description="FH2" evidence="1">
    <location>
        <begin position="1"/>
        <end position="93"/>
    </location>
</feature>
<evidence type="ECO:0000313" key="3">
    <source>
        <dbReference type="Proteomes" id="UP000595437"/>
    </source>
</evidence>
<dbReference type="PANTHER" id="PTHR45691:SF6">
    <property type="entry name" value="PROTEIN DIAPHANOUS"/>
    <property type="match status" value="1"/>
</dbReference>